<dbReference type="Proteomes" id="UP001164250">
    <property type="component" value="Chromosome 2"/>
</dbReference>
<proteinExistence type="predicted"/>
<sequence>MAHDSLVSSGFMSVSTADAFDCNQKPYSSTVQQGGNHYVMFDANQVQRPQEMRMFPISSKPNQTIAVSMTTPVLHSHLTSTGQSVAGNTVNPKPLGGVSIISPVSVLPPTSSIIGMLSKPNGAPAQLTIFYNGSVCVYDDVSPQKAQAIMLLAGNSSSLTNNKTLPAAQMQTSIPGPSVGGGPSYTKEITMVKPISVLASNNQPEPAKAISSVGSAAPSLIQTVAVPQARKASLARFLEKRKERVLSTSPYNVNRKSPDCNSPGSEGLSLSVNSSGSCLLPPIN</sequence>
<reference evidence="2" key="1">
    <citation type="journal article" date="2023" name="G3 (Bethesda)">
        <title>Genome assembly and association tests identify interacting loci associated with vigor, precocity, and sex in interspecific pistachio rootstocks.</title>
        <authorList>
            <person name="Palmer W."/>
            <person name="Jacygrad E."/>
            <person name="Sagayaradj S."/>
            <person name="Cavanaugh K."/>
            <person name="Han R."/>
            <person name="Bertier L."/>
            <person name="Beede B."/>
            <person name="Kafkas S."/>
            <person name="Golino D."/>
            <person name="Preece J."/>
            <person name="Michelmore R."/>
        </authorList>
    </citation>
    <scope>NUCLEOTIDE SEQUENCE [LARGE SCALE GENOMIC DNA]</scope>
</reference>
<accession>A0ACC1BYK4</accession>
<evidence type="ECO:0000313" key="2">
    <source>
        <dbReference type="Proteomes" id="UP001164250"/>
    </source>
</evidence>
<comment type="caution">
    <text evidence="1">The sequence shown here is derived from an EMBL/GenBank/DDBJ whole genome shotgun (WGS) entry which is preliminary data.</text>
</comment>
<organism evidence="1 2">
    <name type="scientific">Pistacia atlantica</name>
    <dbReference type="NCBI Taxonomy" id="434234"/>
    <lineage>
        <taxon>Eukaryota</taxon>
        <taxon>Viridiplantae</taxon>
        <taxon>Streptophyta</taxon>
        <taxon>Embryophyta</taxon>
        <taxon>Tracheophyta</taxon>
        <taxon>Spermatophyta</taxon>
        <taxon>Magnoliopsida</taxon>
        <taxon>eudicotyledons</taxon>
        <taxon>Gunneridae</taxon>
        <taxon>Pentapetalae</taxon>
        <taxon>rosids</taxon>
        <taxon>malvids</taxon>
        <taxon>Sapindales</taxon>
        <taxon>Anacardiaceae</taxon>
        <taxon>Pistacia</taxon>
    </lineage>
</organism>
<gene>
    <name evidence="1" type="ORF">Patl1_19572</name>
</gene>
<dbReference type="EMBL" id="CM047898">
    <property type="protein sequence ID" value="KAJ0104824.1"/>
    <property type="molecule type" value="Genomic_DNA"/>
</dbReference>
<protein>
    <submittedName>
        <fullName evidence="1">Uncharacterized protein</fullName>
    </submittedName>
</protein>
<evidence type="ECO:0000313" key="1">
    <source>
        <dbReference type="EMBL" id="KAJ0104824.1"/>
    </source>
</evidence>
<keyword evidence="2" id="KW-1185">Reference proteome</keyword>
<name>A0ACC1BYK4_9ROSI</name>